<feature type="signal peptide" evidence="1">
    <location>
        <begin position="1"/>
        <end position="39"/>
    </location>
</feature>
<dbReference type="GO" id="GO:0005783">
    <property type="term" value="C:endoplasmic reticulum"/>
    <property type="evidence" value="ECO:0007669"/>
    <property type="project" value="TreeGrafter"/>
</dbReference>
<name>S4RU08_PETMA</name>
<dbReference type="CDD" id="cd02997">
    <property type="entry name" value="PDI_a_PDIR"/>
    <property type="match status" value="2"/>
</dbReference>
<accession>S4RU08</accession>
<dbReference type="GO" id="GO:0003756">
    <property type="term" value="F:protein disulfide isomerase activity"/>
    <property type="evidence" value="ECO:0007669"/>
    <property type="project" value="InterPro"/>
</dbReference>
<feature type="domain" description="Thioredoxin" evidence="2">
    <location>
        <begin position="156"/>
        <end position="308"/>
    </location>
</feature>
<dbReference type="GO" id="GO:0006457">
    <property type="term" value="P:protein folding"/>
    <property type="evidence" value="ECO:0007669"/>
    <property type="project" value="TreeGrafter"/>
</dbReference>
<dbReference type="InterPro" id="IPR046374">
    <property type="entry name" value="PDI_a_PDIR"/>
</dbReference>
<protein>
    <submittedName>
        <fullName evidence="3">Protein disulfide isomerase family A, member 5</fullName>
    </submittedName>
</protein>
<evidence type="ECO:0000259" key="2">
    <source>
        <dbReference type="PROSITE" id="PS51352"/>
    </source>
</evidence>
<dbReference type="SUPFAM" id="SSF52833">
    <property type="entry name" value="Thioredoxin-like"/>
    <property type="match status" value="4"/>
</dbReference>
<dbReference type="PROSITE" id="PS51352">
    <property type="entry name" value="THIOREDOXIN_2"/>
    <property type="match status" value="2"/>
</dbReference>
<dbReference type="Pfam" id="PF00085">
    <property type="entry name" value="Thioredoxin"/>
    <property type="match status" value="3"/>
</dbReference>
<organism evidence="3">
    <name type="scientific">Petromyzon marinus</name>
    <name type="common">Sea lamprey</name>
    <dbReference type="NCBI Taxonomy" id="7757"/>
    <lineage>
        <taxon>Eukaryota</taxon>
        <taxon>Metazoa</taxon>
        <taxon>Chordata</taxon>
        <taxon>Craniata</taxon>
        <taxon>Vertebrata</taxon>
        <taxon>Cyclostomata</taxon>
        <taxon>Hyperoartia</taxon>
        <taxon>Petromyzontiformes</taxon>
        <taxon>Petromyzontidae</taxon>
        <taxon>Petromyzon</taxon>
    </lineage>
</organism>
<dbReference type="InterPro" id="IPR051063">
    <property type="entry name" value="PDI"/>
</dbReference>
<dbReference type="GeneTree" id="ENSGT00940000156797"/>
<dbReference type="InterPro" id="IPR013766">
    <property type="entry name" value="Thioredoxin_domain"/>
</dbReference>
<dbReference type="AlphaFoldDB" id="S4RU08"/>
<dbReference type="Gene3D" id="3.40.30.10">
    <property type="entry name" value="Glutaredoxin"/>
    <property type="match status" value="4"/>
</dbReference>
<reference evidence="3" key="1">
    <citation type="submission" date="2025-08" db="UniProtKB">
        <authorList>
            <consortium name="Ensembl"/>
        </authorList>
    </citation>
    <scope>IDENTIFICATION</scope>
</reference>
<dbReference type="InterPro" id="IPR036249">
    <property type="entry name" value="Thioredoxin-like_sf"/>
</dbReference>
<dbReference type="HOGENOM" id="CLU_021181_1_0_1"/>
<feature type="domain" description="Thioredoxin" evidence="2">
    <location>
        <begin position="402"/>
        <end position="529"/>
    </location>
</feature>
<dbReference type="Ensembl" id="ENSPMAT00000008737.1">
    <property type="protein sequence ID" value="ENSPMAP00000008698.1"/>
    <property type="gene ID" value="ENSPMAG00000007893.1"/>
</dbReference>
<sequence length="542" mass="61309">RSDEQTKDMATSHRPRSSWRERRRLLLLLLCCFLPTCSILLELSVEPANASAVEKVTDIQSLRQLIRSRNNLLVLYATSALAAQDTLVLLERVADAVAGAATVAWINCGEEGGAEACARMKVVPDADGVELLHYRDGAFHIEYTRPETFKSMTAFLRDPLGAPLWEDSPSARDVKHLTTDQEFRTLVKNEARPIFIMFYAPWCGVCKTLMPAFQEAATELKETHVLAGMNLHAPEFDGIKQDFRITGYPTFAYIEKGRHLFNFENYQATKQDIVSWLLNPRPPRPPAEMVPWSQDPDTLVHHLTASTFGPFLGTHPSTLVLFYAPWCPVSRKVRPEYEAAAAILNPRPDSPGVLAAVDGATEVGLVEAYGVTTLPSLYYFHEGRPLYNLPMSHDRNTLLTFLRNPQDPQSSELPWEQRPSSVHHLTSRDLRDFLKKTKHALVMFYVPWCPHSQQAMLHFTGAAEQLKEDRKMGLGAIDCSKAGNSEICGQEGVQEYPTFRYYSYGRALERYTGPRGESDFVNYMRRQRGKDYEKVGKKSHRD</sequence>
<dbReference type="PANTHER" id="PTHR45672">
    <property type="entry name" value="PROTEIN DISULFIDE-ISOMERASE C17H9.14C-RELATED"/>
    <property type="match status" value="1"/>
</dbReference>
<feature type="chain" id="PRO_5004532629" evidence="1">
    <location>
        <begin position="40"/>
        <end position="542"/>
    </location>
</feature>
<dbReference type="OMA" id="WINCGEE"/>
<reference evidence="3" key="2">
    <citation type="submission" date="2025-09" db="UniProtKB">
        <authorList>
            <consortium name="Ensembl"/>
        </authorList>
    </citation>
    <scope>IDENTIFICATION</scope>
</reference>
<evidence type="ECO:0000256" key="1">
    <source>
        <dbReference type="SAM" id="SignalP"/>
    </source>
</evidence>
<dbReference type="STRING" id="7757.ENSPMAP00000008698"/>
<keyword evidence="1" id="KW-0732">Signal</keyword>
<proteinExistence type="predicted"/>
<dbReference type="PANTHER" id="PTHR45672:SF2">
    <property type="entry name" value="PROTEIN DISULFIDE-ISOMERASE A5"/>
    <property type="match status" value="1"/>
</dbReference>
<evidence type="ECO:0000313" key="3">
    <source>
        <dbReference type="Ensembl" id="ENSPMAP00000008698.1"/>
    </source>
</evidence>